<keyword evidence="5" id="KW-1185">Reference proteome</keyword>
<sequence>MQQQQKGPVLLRKRQETPAESSQAQAQPAPTQSNNVNTAPQATATSGSAAPVASGSAGAGGNNTDSLAGLPTSASFGNSIYPGAATFATPKPSGSVSPLYRIDPKENITFAWSFTNLRVQPANLTLAALGPNSVTYTISAMAGAATSAVWHLSDIPTNSPALMNGYYQIQLYDQRGVSAFPAPGWLSPLTTLSIAFYTGEVYTDSTATIGDACPTCFYDGAIALGSAFGLACIIVAIYYHGRN</sequence>
<evidence type="ECO:0000256" key="1">
    <source>
        <dbReference type="SAM" id="MobiDB-lite"/>
    </source>
</evidence>
<comment type="caution">
    <text evidence="4">The sequence shown here is derived from an EMBL/GenBank/DDBJ whole genome shotgun (WGS) entry which is preliminary data.</text>
</comment>
<feature type="transmembrane region" description="Helical" evidence="2">
    <location>
        <begin position="217"/>
        <end position="239"/>
    </location>
</feature>
<dbReference type="PANTHER" id="PTHR42028">
    <property type="entry name" value="CHROMOSOME 1, WHOLE GENOME SHOTGUN SEQUENCE"/>
    <property type="match status" value="1"/>
</dbReference>
<reference evidence="4 5" key="1">
    <citation type="submission" date="2020-12" db="EMBL/GenBank/DDBJ databases">
        <title>Metabolic potential, ecology and presence of endohyphal bacteria is reflected in genomic diversity of Mucoromycotina.</title>
        <authorList>
            <person name="Muszewska A."/>
            <person name="Okrasinska A."/>
            <person name="Steczkiewicz K."/>
            <person name="Drgas O."/>
            <person name="Orlowska M."/>
            <person name="Perlinska-Lenart U."/>
            <person name="Aleksandrzak-Piekarczyk T."/>
            <person name="Szatraj K."/>
            <person name="Zielenkiewicz U."/>
            <person name="Pilsyk S."/>
            <person name="Malc E."/>
            <person name="Mieczkowski P."/>
            <person name="Kruszewska J.S."/>
            <person name="Biernat P."/>
            <person name="Pawlowska J."/>
        </authorList>
    </citation>
    <scope>NUCLEOTIDE SEQUENCE [LARGE SCALE GENOMIC DNA]</scope>
    <source>
        <strain evidence="4 5">CBS 142.35</strain>
    </source>
</reference>
<dbReference type="EMBL" id="JAEPRB010000041">
    <property type="protein sequence ID" value="KAG2224550.1"/>
    <property type="molecule type" value="Genomic_DNA"/>
</dbReference>
<keyword evidence="2" id="KW-0812">Transmembrane</keyword>
<gene>
    <name evidence="4" type="ORF">INT45_004395</name>
</gene>
<dbReference type="AlphaFoldDB" id="A0A8H7S9H7"/>
<protein>
    <recommendedName>
        <fullName evidence="3">DUF7137 domain-containing protein</fullName>
    </recommendedName>
</protein>
<dbReference type="Proteomes" id="UP000646827">
    <property type="component" value="Unassembled WGS sequence"/>
</dbReference>
<evidence type="ECO:0000256" key="2">
    <source>
        <dbReference type="SAM" id="Phobius"/>
    </source>
</evidence>
<proteinExistence type="predicted"/>
<dbReference type="OrthoDB" id="2435509at2759"/>
<dbReference type="PANTHER" id="PTHR42028:SF1">
    <property type="entry name" value="YALI0E30657P"/>
    <property type="match status" value="1"/>
</dbReference>
<feature type="region of interest" description="Disordered" evidence="1">
    <location>
        <begin position="1"/>
        <end position="59"/>
    </location>
</feature>
<evidence type="ECO:0000313" key="5">
    <source>
        <dbReference type="Proteomes" id="UP000646827"/>
    </source>
</evidence>
<feature type="compositionally biased region" description="Low complexity" evidence="1">
    <location>
        <begin position="18"/>
        <end position="33"/>
    </location>
</feature>
<dbReference type="Pfam" id="PF23585">
    <property type="entry name" value="DUF7137"/>
    <property type="match status" value="1"/>
</dbReference>
<evidence type="ECO:0000259" key="3">
    <source>
        <dbReference type="Pfam" id="PF23585"/>
    </source>
</evidence>
<feature type="domain" description="DUF7137" evidence="3">
    <location>
        <begin position="81"/>
        <end position="207"/>
    </location>
</feature>
<name>A0A8H7S9H7_9FUNG</name>
<feature type="compositionally biased region" description="Low complexity" evidence="1">
    <location>
        <begin position="42"/>
        <end position="56"/>
    </location>
</feature>
<keyword evidence="2" id="KW-1133">Transmembrane helix</keyword>
<keyword evidence="2" id="KW-0472">Membrane</keyword>
<evidence type="ECO:0000313" key="4">
    <source>
        <dbReference type="EMBL" id="KAG2224550.1"/>
    </source>
</evidence>
<dbReference type="InterPro" id="IPR055561">
    <property type="entry name" value="DUF7137"/>
</dbReference>
<accession>A0A8H7S9H7</accession>
<organism evidence="4 5">
    <name type="scientific">Circinella minor</name>
    <dbReference type="NCBI Taxonomy" id="1195481"/>
    <lineage>
        <taxon>Eukaryota</taxon>
        <taxon>Fungi</taxon>
        <taxon>Fungi incertae sedis</taxon>
        <taxon>Mucoromycota</taxon>
        <taxon>Mucoromycotina</taxon>
        <taxon>Mucoromycetes</taxon>
        <taxon>Mucorales</taxon>
        <taxon>Lichtheimiaceae</taxon>
        <taxon>Circinella</taxon>
    </lineage>
</organism>